<dbReference type="EMBL" id="QLLN01000005">
    <property type="protein sequence ID" value="RAJ10161.1"/>
    <property type="molecule type" value="Genomic_DNA"/>
</dbReference>
<feature type="transmembrane region" description="Helical" evidence="1">
    <location>
        <begin position="57"/>
        <end position="76"/>
    </location>
</feature>
<feature type="transmembrane region" description="Helical" evidence="1">
    <location>
        <begin position="33"/>
        <end position="51"/>
    </location>
</feature>
<dbReference type="Proteomes" id="UP000249696">
    <property type="component" value="Unassembled WGS sequence"/>
</dbReference>
<dbReference type="RefSeq" id="WP_111624329.1">
    <property type="nucleotide sequence ID" value="NZ_QLLN01000005.1"/>
</dbReference>
<feature type="domain" description="DUF4010" evidence="3">
    <location>
        <begin position="180"/>
        <end position="389"/>
    </location>
</feature>
<dbReference type="InterPro" id="IPR049177">
    <property type="entry name" value="MgtC_SapB_SrpB_YhiD_N"/>
</dbReference>
<feature type="transmembrane region" description="Helical" evidence="1">
    <location>
        <begin position="263"/>
        <end position="286"/>
    </location>
</feature>
<feature type="transmembrane region" description="Helical" evidence="1">
    <location>
        <begin position="141"/>
        <end position="159"/>
    </location>
</feature>
<evidence type="ECO:0000313" key="4">
    <source>
        <dbReference type="EMBL" id="RAJ10161.1"/>
    </source>
</evidence>
<dbReference type="PANTHER" id="PTHR39084">
    <property type="entry name" value="MEMBRANE PROTEIN-RELATED"/>
    <property type="match status" value="1"/>
</dbReference>
<feature type="transmembrane region" description="Helical" evidence="1">
    <location>
        <begin position="233"/>
        <end position="251"/>
    </location>
</feature>
<evidence type="ECO:0000259" key="2">
    <source>
        <dbReference type="Pfam" id="PF02308"/>
    </source>
</evidence>
<feature type="transmembrane region" description="Helical" evidence="1">
    <location>
        <begin position="199"/>
        <end position="221"/>
    </location>
</feature>
<dbReference type="AlphaFoldDB" id="A0A327R0M0"/>
<evidence type="ECO:0000256" key="1">
    <source>
        <dbReference type="SAM" id="Phobius"/>
    </source>
</evidence>
<evidence type="ECO:0000259" key="3">
    <source>
        <dbReference type="Pfam" id="PF13194"/>
    </source>
</evidence>
<comment type="caution">
    <text evidence="4">The sequence shown here is derived from an EMBL/GenBank/DDBJ whole genome shotgun (WGS) entry which is preliminary data.</text>
</comment>
<dbReference type="Pfam" id="PF02308">
    <property type="entry name" value="MgtC"/>
    <property type="match status" value="1"/>
</dbReference>
<accession>A0A327R0M0</accession>
<dbReference type="PANTHER" id="PTHR39084:SF1">
    <property type="entry name" value="DUF4010 DOMAIN-CONTAINING PROTEIN"/>
    <property type="match status" value="1"/>
</dbReference>
<keyword evidence="5" id="KW-1185">Reference proteome</keyword>
<gene>
    <name evidence="4" type="ORF">LV92_02909</name>
</gene>
<dbReference type="Pfam" id="PF13194">
    <property type="entry name" value="DUF4010"/>
    <property type="match status" value="1"/>
</dbReference>
<sequence length="421" mass="45321">MDYHDLTTLGIAFGLGLLVGLQREKANSELAGVRTFTLIAILGVLAGFLSRDYQNPFILPVLGIALTSLLVAANFIKIKVFTNPDVGQTTEVAALMMFAIGAYLVMGDRVLGIIIGVSMSVLLYVKERLHGFINRLQEKDLSAIMTFAGISLVVLPILPNKTYGPYNVLNPQNIWLMITLIVGLSVLGYFIYKFVGKKLGIISNGVLGGLISSTATTVSYARKTVDTASISKMAAFVITVASAISLARVMVEVGVVIPEKLPVILLPLMVEFVVMALICLGMFYSINKDSEDDTMPEPDNPADFKSALVFGLLYGAILLAVAFANEEFGDDALYVVAIISGLTDVDAITLSLSQLIKSDALSAVTGWKLILLASLSNLVFKGVMAGILGTKQLVKWIALTFGIAITVGIFLIWLWPSSWHF</sequence>
<feature type="transmembrane region" description="Helical" evidence="1">
    <location>
        <begin position="368"/>
        <end position="389"/>
    </location>
</feature>
<organism evidence="4 5">
    <name type="scientific">Arenibacter echinorum</name>
    <dbReference type="NCBI Taxonomy" id="440515"/>
    <lineage>
        <taxon>Bacteria</taxon>
        <taxon>Pseudomonadati</taxon>
        <taxon>Bacteroidota</taxon>
        <taxon>Flavobacteriia</taxon>
        <taxon>Flavobacteriales</taxon>
        <taxon>Flavobacteriaceae</taxon>
        <taxon>Arenibacter</taxon>
    </lineage>
</organism>
<keyword evidence="1" id="KW-0812">Transmembrane</keyword>
<feature type="transmembrane region" description="Helical" evidence="1">
    <location>
        <begin position="332"/>
        <end position="356"/>
    </location>
</feature>
<evidence type="ECO:0000313" key="5">
    <source>
        <dbReference type="Proteomes" id="UP000249696"/>
    </source>
</evidence>
<keyword evidence="1" id="KW-0472">Membrane</keyword>
<name>A0A327R0M0_9FLAO</name>
<reference evidence="4 5" key="1">
    <citation type="submission" date="2018-06" db="EMBL/GenBank/DDBJ databases">
        <title>Genomic Encyclopedia of Archaeal and Bacterial Type Strains, Phase II (KMG-II): from individual species to whole genera.</title>
        <authorList>
            <person name="Goeker M."/>
        </authorList>
    </citation>
    <scope>NUCLEOTIDE SEQUENCE [LARGE SCALE GENOMIC DNA]</scope>
    <source>
        <strain evidence="4 5">DSM 23522</strain>
    </source>
</reference>
<feature type="transmembrane region" description="Helical" evidence="1">
    <location>
        <begin position="306"/>
        <end position="325"/>
    </location>
</feature>
<proteinExistence type="predicted"/>
<protein>
    <submittedName>
        <fullName evidence="4">Uncharacterized membrane protein (DUF4010 family)</fullName>
    </submittedName>
</protein>
<feature type="domain" description="MgtC/SapB/SrpB/YhiD N-terminal" evidence="2">
    <location>
        <begin position="9"/>
        <end position="131"/>
    </location>
</feature>
<feature type="transmembrane region" description="Helical" evidence="1">
    <location>
        <begin position="396"/>
        <end position="415"/>
    </location>
</feature>
<dbReference type="OrthoDB" id="9813718at2"/>
<dbReference type="InterPro" id="IPR025105">
    <property type="entry name" value="DUF4010"/>
</dbReference>
<feature type="transmembrane region" description="Helical" evidence="1">
    <location>
        <begin position="174"/>
        <end position="192"/>
    </location>
</feature>
<keyword evidence="1" id="KW-1133">Transmembrane helix</keyword>